<reference evidence="5 6" key="1">
    <citation type="journal article" date="2014" name="Int. J. Syst. Evol. Microbiol.">
        <title>Complete genome sequence of Corynebacterium casei LMG S-19264T (=DSM 44701T), isolated from a smear-ripened cheese.</title>
        <authorList>
            <consortium name="US DOE Joint Genome Institute (JGI-PGF)"/>
            <person name="Walter F."/>
            <person name="Albersmeier A."/>
            <person name="Kalinowski J."/>
            <person name="Ruckert C."/>
        </authorList>
    </citation>
    <scope>NUCLEOTIDE SEQUENCE [LARGE SCALE GENOMIC DNA]</scope>
    <source>
        <strain evidence="5 6">IBRC-M 10912</strain>
    </source>
</reference>
<dbReference type="Gene3D" id="3.40.190.10">
    <property type="entry name" value="Periplasmic binding protein-like II"/>
    <property type="match status" value="2"/>
</dbReference>
<accession>A0ABD5NWC5</accession>
<comment type="subcellular location">
    <subcellularLocation>
        <location evidence="1">Periplasm</location>
    </subcellularLocation>
</comment>
<dbReference type="PRINTS" id="PR00909">
    <property type="entry name" value="SPERMDNBNDNG"/>
</dbReference>
<evidence type="ECO:0000313" key="5">
    <source>
        <dbReference type="EMBL" id="MFC4245964.1"/>
    </source>
</evidence>
<dbReference type="AlphaFoldDB" id="A0ABD5NWC5"/>
<dbReference type="RefSeq" id="WP_246976270.1">
    <property type="nucleotide sequence ID" value="NZ_CP095398.1"/>
</dbReference>
<comment type="caution">
    <text evidence="5">The sequence shown here is derived from an EMBL/GenBank/DDBJ whole genome shotgun (WGS) entry which is preliminary data.</text>
</comment>
<keyword evidence="4" id="KW-0574">Periplasm</keyword>
<evidence type="ECO:0000256" key="4">
    <source>
        <dbReference type="ARBA" id="ARBA00022764"/>
    </source>
</evidence>
<dbReference type="SUPFAM" id="SSF53850">
    <property type="entry name" value="Periplasmic binding protein-like II"/>
    <property type="match status" value="1"/>
</dbReference>
<dbReference type="PANTHER" id="PTHR30222">
    <property type="entry name" value="SPERMIDINE/PUTRESCINE-BINDING PERIPLASMIC PROTEIN"/>
    <property type="match status" value="1"/>
</dbReference>
<dbReference type="PANTHER" id="PTHR30222:SF17">
    <property type="entry name" value="SPERMIDINE_PUTRESCINE-BINDING PERIPLASMIC PROTEIN"/>
    <property type="match status" value="1"/>
</dbReference>
<evidence type="ECO:0000256" key="3">
    <source>
        <dbReference type="ARBA" id="ARBA00022729"/>
    </source>
</evidence>
<evidence type="ECO:0000256" key="1">
    <source>
        <dbReference type="ARBA" id="ARBA00004418"/>
    </source>
</evidence>
<evidence type="ECO:0000313" key="6">
    <source>
        <dbReference type="Proteomes" id="UP001595821"/>
    </source>
</evidence>
<keyword evidence="2" id="KW-0813">Transport</keyword>
<sequence length="360" mass="41087">MRKEDNQHSRRDYLKVSGTAATGILAGFAGCTGGSDNSGNSDQLNLFSWGSGYADDQFIEPFEEEHDCEVVVETFTSNADAVNKLRSIPEGTYDIVQPTNYAVERMMGNDMLEPLRLENIPAYEEYIFDELKLDVYEEDGDVYAVPATFGSTGFTYKTDTEREISTPPSIDIFWNDRFEGRMSTRDNAKVQVFYAALKLGQDPNNPDDLEAIEEELYKHAELVRTFWTSGEEVQQIMKSGEVDIMYTWDGDANLLKDEGLPVEYSFFEEGTKGWVDNQCVVKGAKHRTLAEKWIDFCASDAARDWMELNGYAIPSSAVDYTEEETEKYRLNSLDQLTIMNMVSDEMQREYDEIWSRVKSR</sequence>
<dbReference type="PROSITE" id="PS51257">
    <property type="entry name" value="PROKAR_LIPOPROTEIN"/>
    <property type="match status" value="1"/>
</dbReference>
<proteinExistence type="predicted"/>
<evidence type="ECO:0000256" key="2">
    <source>
        <dbReference type="ARBA" id="ARBA00022448"/>
    </source>
</evidence>
<protein>
    <submittedName>
        <fullName evidence="5">PotD/PotF family extracellular solute-binding protein</fullName>
    </submittedName>
</protein>
<dbReference type="Pfam" id="PF13416">
    <property type="entry name" value="SBP_bac_8"/>
    <property type="match status" value="1"/>
</dbReference>
<dbReference type="InterPro" id="IPR006059">
    <property type="entry name" value="SBP"/>
</dbReference>
<dbReference type="EMBL" id="JBHSDJ010000008">
    <property type="protein sequence ID" value="MFC4245964.1"/>
    <property type="molecule type" value="Genomic_DNA"/>
</dbReference>
<gene>
    <name evidence="5" type="ORF">ACFOZ7_02945</name>
</gene>
<organism evidence="5 6">
    <name type="scientific">Natribaculum luteum</name>
    <dbReference type="NCBI Taxonomy" id="1586232"/>
    <lineage>
        <taxon>Archaea</taxon>
        <taxon>Methanobacteriati</taxon>
        <taxon>Methanobacteriota</taxon>
        <taxon>Stenosarchaea group</taxon>
        <taxon>Halobacteria</taxon>
        <taxon>Halobacteriales</taxon>
        <taxon>Natrialbaceae</taxon>
        <taxon>Natribaculum</taxon>
    </lineage>
</organism>
<dbReference type="GeneID" id="71856011"/>
<dbReference type="GO" id="GO:0042597">
    <property type="term" value="C:periplasmic space"/>
    <property type="evidence" value="ECO:0007669"/>
    <property type="project" value="UniProtKB-SubCell"/>
</dbReference>
<dbReference type="Proteomes" id="UP001595821">
    <property type="component" value="Unassembled WGS sequence"/>
</dbReference>
<dbReference type="InterPro" id="IPR001188">
    <property type="entry name" value="Sperm_putr-bd"/>
</dbReference>
<keyword evidence="3" id="KW-0732">Signal</keyword>
<name>A0ABD5NWC5_9EURY</name>